<reference evidence="2" key="1">
    <citation type="journal article" date="2014" name="Int. J. Syst. Evol. Microbiol.">
        <title>Complete genome sequence of Corynebacterium casei LMG S-19264T (=DSM 44701T), isolated from a smear-ripened cheese.</title>
        <authorList>
            <consortium name="US DOE Joint Genome Institute (JGI-PGF)"/>
            <person name="Walter F."/>
            <person name="Albersmeier A."/>
            <person name="Kalinowski J."/>
            <person name="Ruckert C."/>
        </authorList>
    </citation>
    <scope>NUCLEOTIDE SEQUENCE</scope>
    <source>
        <strain evidence="2">CGMCC 1.12921</strain>
    </source>
</reference>
<keyword evidence="3" id="KW-1185">Reference proteome</keyword>
<evidence type="ECO:0000313" key="3">
    <source>
        <dbReference type="Proteomes" id="UP000613582"/>
    </source>
</evidence>
<dbReference type="RefSeq" id="WP_188159528.1">
    <property type="nucleotide sequence ID" value="NZ_BMGH01000001.1"/>
</dbReference>
<comment type="caution">
    <text evidence="2">The sequence shown here is derived from an EMBL/GenBank/DDBJ whole genome shotgun (WGS) entry which is preliminary data.</text>
</comment>
<dbReference type="Proteomes" id="UP000613582">
    <property type="component" value="Unassembled WGS sequence"/>
</dbReference>
<sequence length="237" mass="26707">MSNFIAPGLFILSWFAYGWLVERSPWRDRTLSHFMEHERRAWIETMASRDLRMIDTSIMLGLQNGTGFFASTSLLAIGAAFTLLNSTERFLALSDHLPFMMATSASWFELKAIGLLLIYAYAFLKFGWSYRLFNYTSILIGAVPMNSNEATPEQRCHAIEKCIGMNLAAAREFTRGQRAFFLAIGYLGWFLGDVLFIASSLLIYGMMAARQFASPARTALLMPPPARVRPKTPETAD</sequence>
<dbReference type="PANTHER" id="PTHR31881:SF6">
    <property type="entry name" value="OS09G0494600 PROTEIN"/>
    <property type="match status" value="1"/>
</dbReference>
<gene>
    <name evidence="2" type="ORF">GCM10011342_02990</name>
</gene>
<keyword evidence="1" id="KW-0472">Membrane</keyword>
<feature type="transmembrane region" description="Helical" evidence="1">
    <location>
        <begin position="105"/>
        <end position="124"/>
    </location>
</feature>
<protein>
    <submittedName>
        <fullName evidence="2">Membrane protein</fullName>
    </submittedName>
</protein>
<reference evidence="2" key="2">
    <citation type="submission" date="2020-09" db="EMBL/GenBank/DDBJ databases">
        <authorList>
            <person name="Sun Q."/>
            <person name="Zhou Y."/>
        </authorList>
    </citation>
    <scope>NUCLEOTIDE SEQUENCE</scope>
    <source>
        <strain evidence="2">CGMCC 1.12921</strain>
    </source>
</reference>
<organism evidence="2 3">
    <name type="scientific">Aquisalinus flavus</name>
    <dbReference type="NCBI Taxonomy" id="1526572"/>
    <lineage>
        <taxon>Bacteria</taxon>
        <taxon>Pseudomonadati</taxon>
        <taxon>Pseudomonadota</taxon>
        <taxon>Alphaproteobacteria</taxon>
        <taxon>Parvularculales</taxon>
        <taxon>Parvularculaceae</taxon>
        <taxon>Aquisalinus</taxon>
    </lineage>
</organism>
<evidence type="ECO:0000256" key="1">
    <source>
        <dbReference type="SAM" id="Phobius"/>
    </source>
</evidence>
<accession>A0A8J2V6W4</accession>
<dbReference type="PANTHER" id="PTHR31881">
    <property type="match status" value="1"/>
</dbReference>
<feature type="transmembrane region" description="Helical" evidence="1">
    <location>
        <begin position="66"/>
        <end position="84"/>
    </location>
</feature>
<dbReference type="EMBL" id="BMGH01000001">
    <property type="protein sequence ID" value="GGC97472.1"/>
    <property type="molecule type" value="Genomic_DNA"/>
</dbReference>
<evidence type="ECO:0000313" key="2">
    <source>
        <dbReference type="EMBL" id="GGC97472.1"/>
    </source>
</evidence>
<dbReference type="Pfam" id="PF04654">
    <property type="entry name" value="DUF599"/>
    <property type="match status" value="1"/>
</dbReference>
<keyword evidence="1" id="KW-1133">Transmembrane helix</keyword>
<dbReference type="InterPro" id="IPR006747">
    <property type="entry name" value="DUF599"/>
</dbReference>
<dbReference type="AlphaFoldDB" id="A0A8J2V6W4"/>
<proteinExistence type="predicted"/>
<feature type="transmembrane region" description="Helical" evidence="1">
    <location>
        <begin position="179"/>
        <end position="204"/>
    </location>
</feature>
<name>A0A8J2V6W4_9PROT</name>
<keyword evidence="1" id="KW-0812">Transmembrane</keyword>